<accession>A0A9C7UQE2</accession>
<dbReference type="SUPFAM" id="SSF53032">
    <property type="entry name" value="tRNA-intron endonuclease catalytic domain-like"/>
    <property type="match status" value="1"/>
</dbReference>
<dbReference type="GO" id="GO:0000214">
    <property type="term" value="C:tRNA-intron endonuclease complex"/>
    <property type="evidence" value="ECO:0007669"/>
    <property type="project" value="UniProtKB-UniRule"/>
</dbReference>
<reference evidence="8" key="2">
    <citation type="submission" date="2022-01" db="EMBL/GenBank/DDBJ databases">
        <authorList>
            <person name="Hirooka S."/>
            <person name="Miyagishima S.Y."/>
        </authorList>
    </citation>
    <scope>NUCLEOTIDE SEQUENCE</scope>
    <source>
        <strain evidence="8">NBRC 102759</strain>
    </source>
</reference>
<comment type="similarity">
    <text evidence="1 4">Belongs to the tRNA-intron endonuclease family.</text>
</comment>
<dbReference type="Proteomes" id="UP001061958">
    <property type="component" value="Unassembled WGS sequence"/>
</dbReference>
<sequence>MNESDRNDDDELPIRVFVERNRKVFLIWNVEDVKRLRTKHRIVGELVGTLVGHKSQNEYLGLPLQLSTEEVSLGCFYGFLELVAWKDIRDSGVVFPRIVSESCRKKKRSYSEMELSGSHLEDTENLGTSQKIRRVVGHFCKNAITKPFHFLISLWDWRRSWYINTARPESLKQTYLEPVVVQRDNIDSAERATKPIDWNTKEAIMVEDPNEKASVVVLFRKGMSYPDFLPSFGFHSFESRRLTVFHDLWRRGFYISSGVKFGADFLAYADDPILFHASLAVVVAEEDSEISPRDLVAFGRLGVSTKKKATLAYVTSIKNEEDFPQVSYLCIRWVETLP</sequence>
<dbReference type="InterPro" id="IPR006677">
    <property type="entry name" value="tRNA_intron_Endonuc_cat-like"/>
</dbReference>
<dbReference type="InterPro" id="IPR011856">
    <property type="entry name" value="tRNA_endonuc-like_dom_sf"/>
</dbReference>
<keyword evidence="3 4" id="KW-0456">Lyase</keyword>
<comment type="function">
    <text evidence="4">Constitutes one of the two catalytic subunit of the tRNA-splicing endonuclease complex, a complex responsible for identification and cleavage of the splice sites in pre-tRNA. It cleaves pre-tRNA at the 5'- and 3'-splice sites to release the intron. The products are an intron and two tRNA half-molecules bearing 2',3'-cyclic phosphate and 5'-OH termini. There are no conserved sequences at the splice sites, but the intron is invariably located at the same site in the gene, placing the splice sites an invariant distance from the constant structural features of the tRNA body.</text>
</comment>
<keyword evidence="2 4" id="KW-0819">tRNA processing</keyword>
<evidence type="ECO:0000256" key="1">
    <source>
        <dbReference type="ARBA" id="ARBA00008078"/>
    </source>
</evidence>
<organism evidence="8 9">
    <name type="scientific">Galdieria partita</name>
    <dbReference type="NCBI Taxonomy" id="83374"/>
    <lineage>
        <taxon>Eukaryota</taxon>
        <taxon>Rhodophyta</taxon>
        <taxon>Bangiophyceae</taxon>
        <taxon>Galdieriales</taxon>
        <taxon>Galdieriaceae</taxon>
        <taxon>Galdieria</taxon>
    </lineage>
</organism>
<name>A0A9C7UQE2_9RHOD</name>
<evidence type="ECO:0000256" key="2">
    <source>
        <dbReference type="ARBA" id="ARBA00022694"/>
    </source>
</evidence>
<feature type="domain" description="TSEN34 N-terminal" evidence="7">
    <location>
        <begin position="21"/>
        <end position="83"/>
    </location>
</feature>
<dbReference type="AlphaFoldDB" id="A0A9C7UQE2"/>
<dbReference type="PIRSF" id="PIRSF017250">
    <property type="entry name" value="tRNA_splic_SEN34"/>
    <property type="match status" value="1"/>
</dbReference>
<feature type="active site" evidence="5">
    <location>
        <position position="307"/>
    </location>
</feature>
<evidence type="ECO:0000259" key="6">
    <source>
        <dbReference type="Pfam" id="PF01974"/>
    </source>
</evidence>
<keyword evidence="9" id="KW-1185">Reference proteome</keyword>
<dbReference type="InterPro" id="IPR016690">
    <property type="entry name" value="TSEN34"/>
</dbReference>
<evidence type="ECO:0000256" key="3">
    <source>
        <dbReference type="ARBA" id="ARBA00023239"/>
    </source>
</evidence>
<dbReference type="Pfam" id="PF26577">
    <property type="entry name" value="TSEN34_N"/>
    <property type="match status" value="1"/>
</dbReference>
<proteinExistence type="inferred from homology"/>
<feature type="active site" evidence="5">
    <location>
        <position position="276"/>
    </location>
</feature>
<evidence type="ECO:0000313" key="9">
    <source>
        <dbReference type="Proteomes" id="UP001061958"/>
    </source>
</evidence>
<dbReference type="EC" id="4.6.1.16" evidence="4"/>
<feature type="domain" description="tRNA intron endonuclease catalytic" evidence="6">
    <location>
        <begin position="240"/>
        <end position="315"/>
    </location>
</feature>
<dbReference type="Gene3D" id="3.40.1350.10">
    <property type="match status" value="1"/>
</dbReference>
<evidence type="ECO:0000313" key="8">
    <source>
        <dbReference type="EMBL" id="GJQ11874.1"/>
    </source>
</evidence>
<dbReference type="Pfam" id="PF01974">
    <property type="entry name" value="tRNA_int_endo"/>
    <property type="match status" value="1"/>
</dbReference>
<dbReference type="CDD" id="cd22363">
    <property type="entry name" value="tRNA-intron_lyase_C"/>
    <property type="match status" value="1"/>
</dbReference>
<dbReference type="InterPro" id="IPR059049">
    <property type="entry name" value="TSEN34_N"/>
</dbReference>
<dbReference type="InterPro" id="IPR006676">
    <property type="entry name" value="tRNA_splic"/>
</dbReference>
<dbReference type="GO" id="GO:0003676">
    <property type="term" value="F:nucleic acid binding"/>
    <property type="evidence" value="ECO:0007669"/>
    <property type="project" value="InterPro"/>
</dbReference>
<evidence type="ECO:0000256" key="4">
    <source>
        <dbReference type="PIRNR" id="PIRNR017250"/>
    </source>
</evidence>
<evidence type="ECO:0000259" key="7">
    <source>
        <dbReference type="Pfam" id="PF26577"/>
    </source>
</evidence>
<reference evidence="8" key="1">
    <citation type="journal article" date="2022" name="Proc. Natl. Acad. Sci. U.S.A.">
        <title>Life cycle and functional genomics of the unicellular red alga Galdieria for elucidating algal and plant evolution and industrial use.</title>
        <authorList>
            <person name="Hirooka S."/>
            <person name="Itabashi T."/>
            <person name="Ichinose T.M."/>
            <person name="Onuma R."/>
            <person name="Fujiwara T."/>
            <person name="Yamashita S."/>
            <person name="Jong L.W."/>
            <person name="Tomita R."/>
            <person name="Iwane A.H."/>
            <person name="Miyagishima S.Y."/>
        </authorList>
    </citation>
    <scope>NUCLEOTIDE SEQUENCE</scope>
    <source>
        <strain evidence="8">NBRC 102759</strain>
    </source>
</reference>
<dbReference type="PANTHER" id="PTHR13070">
    <property type="entry name" value="TRNA-SPLICING ENDONUCLEASE SUBUNIT SEN34-RELATED"/>
    <property type="match status" value="1"/>
</dbReference>
<dbReference type="OrthoDB" id="48041at2759"/>
<comment type="caution">
    <text evidence="8">The sequence shown here is derived from an EMBL/GenBank/DDBJ whole genome shotgun (WGS) entry which is preliminary data.</text>
</comment>
<feature type="active site" evidence="5">
    <location>
        <position position="268"/>
    </location>
</feature>
<dbReference type="NCBIfam" id="TIGR00324">
    <property type="entry name" value="endA"/>
    <property type="match status" value="1"/>
</dbReference>
<evidence type="ECO:0000256" key="5">
    <source>
        <dbReference type="PIRSR" id="PIRSR017250-50"/>
    </source>
</evidence>
<dbReference type="InterPro" id="IPR036167">
    <property type="entry name" value="tRNA_intron_Endo_cat-like_sf"/>
</dbReference>
<dbReference type="PANTHER" id="PTHR13070:SF0">
    <property type="entry name" value="TRNA-SPLICING ENDONUCLEASE SUBUNIT SEN34"/>
    <property type="match status" value="1"/>
</dbReference>
<dbReference type="EMBL" id="BQMJ01000028">
    <property type="protein sequence ID" value="GJQ11874.1"/>
    <property type="molecule type" value="Genomic_DNA"/>
</dbReference>
<protein>
    <recommendedName>
        <fullName evidence="4">tRNA-splicing endonuclease subunit Sen34</fullName>
        <ecNumber evidence="4">4.6.1.16</ecNumber>
    </recommendedName>
</protein>
<dbReference type="GO" id="GO:0000213">
    <property type="term" value="F:tRNA-intron lyase activity"/>
    <property type="evidence" value="ECO:0007669"/>
    <property type="project" value="UniProtKB-UniRule"/>
</dbReference>
<gene>
    <name evidence="8" type="ORF">GpartN1_g3665.t1</name>
</gene>
<dbReference type="GO" id="GO:0000379">
    <property type="term" value="P:tRNA-type intron splice site recognition and cleavage"/>
    <property type="evidence" value="ECO:0007669"/>
    <property type="project" value="UniProtKB-UniRule"/>
</dbReference>